<name>A0A829YCT8_9GAMM</name>
<evidence type="ECO:0000259" key="5">
    <source>
        <dbReference type="PROSITE" id="PS50043"/>
    </source>
</evidence>
<dbReference type="Pfam" id="PF00072">
    <property type="entry name" value="Response_reg"/>
    <property type="match status" value="1"/>
</dbReference>
<evidence type="ECO:0000259" key="6">
    <source>
        <dbReference type="PROSITE" id="PS50110"/>
    </source>
</evidence>
<dbReference type="InterPro" id="IPR001789">
    <property type="entry name" value="Sig_transdc_resp-reg_receiver"/>
</dbReference>
<dbReference type="InterPro" id="IPR036388">
    <property type="entry name" value="WH-like_DNA-bd_sf"/>
</dbReference>
<feature type="modified residue" description="4-aspartylphosphate" evidence="4">
    <location>
        <position position="67"/>
    </location>
</feature>
<dbReference type="GO" id="GO:0003677">
    <property type="term" value="F:DNA binding"/>
    <property type="evidence" value="ECO:0007669"/>
    <property type="project" value="UniProtKB-KW"/>
</dbReference>
<proteinExistence type="predicted"/>
<feature type="domain" description="Response regulatory" evidence="6">
    <location>
        <begin position="18"/>
        <end position="130"/>
    </location>
</feature>
<keyword evidence="8" id="KW-1185">Reference proteome</keyword>
<dbReference type="SMART" id="SM00421">
    <property type="entry name" value="HTH_LUXR"/>
    <property type="match status" value="1"/>
</dbReference>
<evidence type="ECO:0000313" key="7">
    <source>
        <dbReference type="EMBL" id="GFE81194.1"/>
    </source>
</evidence>
<dbReference type="RefSeq" id="WP_161812876.1">
    <property type="nucleotide sequence ID" value="NZ_BLJN01000003.1"/>
</dbReference>
<dbReference type="PROSITE" id="PS50110">
    <property type="entry name" value="RESPONSE_REGULATORY"/>
    <property type="match status" value="1"/>
</dbReference>
<evidence type="ECO:0000313" key="8">
    <source>
        <dbReference type="Proteomes" id="UP000445000"/>
    </source>
</evidence>
<dbReference type="SMART" id="SM00448">
    <property type="entry name" value="REC"/>
    <property type="match status" value="1"/>
</dbReference>
<dbReference type="InterPro" id="IPR000792">
    <property type="entry name" value="Tscrpt_reg_LuxR_C"/>
</dbReference>
<dbReference type="PANTHER" id="PTHR44688:SF16">
    <property type="entry name" value="DNA-BINDING TRANSCRIPTIONAL ACTIVATOR DEVR_DOSR"/>
    <property type="match status" value="1"/>
</dbReference>
<evidence type="ECO:0000256" key="1">
    <source>
        <dbReference type="ARBA" id="ARBA00023015"/>
    </source>
</evidence>
<keyword evidence="3" id="KW-0804">Transcription</keyword>
<dbReference type="PROSITE" id="PS50043">
    <property type="entry name" value="HTH_LUXR_2"/>
    <property type="match status" value="1"/>
</dbReference>
<protein>
    <submittedName>
        <fullName evidence="7">Nodulation protein W</fullName>
    </submittedName>
</protein>
<comment type="caution">
    <text evidence="7">The sequence shown here is derived from an EMBL/GenBank/DDBJ whole genome shotgun (WGS) entry which is preliminary data.</text>
</comment>
<dbReference type="PRINTS" id="PR00038">
    <property type="entry name" value="HTHLUXR"/>
</dbReference>
<feature type="domain" description="HTH luxR-type" evidence="5">
    <location>
        <begin position="146"/>
        <end position="211"/>
    </location>
</feature>
<dbReference type="AlphaFoldDB" id="A0A829YCT8"/>
<dbReference type="PROSITE" id="PS00622">
    <property type="entry name" value="HTH_LUXR_1"/>
    <property type="match status" value="1"/>
</dbReference>
<dbReference type="Proteomes" id="UP000445000">
    <property type="component" value="Unassembled WGS sequence"/>
</dbReference>
<dbReference type="Gene3D" id="3.40.50.2300">
    <property type="match status" value="1"/>
</dbReference>
<keyword evidence="4" id="KW-0597">Phosphoprotein</keyword>
<evidence type="ECO:0000256" key="2">
    <source>
        <dbReference type="ARBA" id="ARBA00023125"/>
    </source>
</evidence>
<keyword evidence="1" id="KW-0805">Transcription regulation</keyword>
<evidence type="ECO:0000256" key="4">
    <source>
        <dbReference type="PROSITE-ProRule" id="PRU00169"/>
    </source>
</evidence>
<dbReference type="InterPro" id="IPR011006">
    <property type="entry name" value="CheY-like_superfamily"/>
</dbReference>
<reference evidence="8" key="1">
    <citation type="submission" date="2020-01" db="EMBL/GenBank/DDBJ databases">
        <title>'Steroidobacter agaridevorans' sp. nov., agar-degrading bacteria isolated from rhizosphere soils.</title>
        <authorList>
            <person name="Ikenaga M."/>
            <person name="Kataoka M."/>
            <person name="Murouchi A."/>
            <person name="Katsuragi S."/>
            <person name="Sakai M."/>
        </authorList>
    </citation>
    <scope>NUCLEOTIDE SEQUENCE [LARGE SCALE GENOMIC DNA]</scope>
    <source>
        <strain evidence="8">YU21-B</strain>
    </source>
</reference>
<dbReference type="SUPFAM" id="SSF52172">
    <property type="entry name" value="CheY-like"/>
    <property type="match status" value="1"/>
</dbReference>
<keyword evidence="2" id="KW-0238">DNA-binding</keyword>
<gene>
    <name evidence="7" type="primary">nodW</name>
    <name evidence="7" type="ORF">GCM10011487_31940</name>
</gene>
<dbReference type="CDD" id="cd06170">
    <property type="entry name" value="LuxR_C_like"/>
    <property type="match status" value="1"/>
</dbReference>
<sequence>MTTQSRETPEQMSGRNEIVYVVNDNPETRATICCYLEGAGLDTRACGSAAECLNESAATPPCCAILDIELPDMSGLDLQLELAALGVPIVFVTAYSEVTAIVRALKAGAVDLLQPPLSRDNVLVAVNAALDQYRRRRHAQVTLVEVRNRRARLTPRERQVMRLLVNGMMNKQIALDLGISEVTVQIHRGRIMDKMRARSFAHLVRMAQTLESSLDWEEFS</sequence>
<dbReference type="EMBL" id="BLJN01000003">
    <property type="protein sequence ID" value="GFE81194.1"/>
    <property type="molecule type" value="Genomic_DNA"/>
</dbReference>
<dbReference type="Pfam" id="PF00196">
    <property type="entry name" value="GerE"/>
    <property type="match status" value="1"/>
</dbReference>
<organism evidence="7 8">
    <name type="scientific">Steroidobacter agaridevorans</name>
    <dbReference type="NCBI Taxonomy" id="2695856"/>
    <lineage>
        <taxon>Bacteria</taxon>
        <taxon>Pseudomonadati</taxon>
        <taxon>Pseudomonadota</taxon>
        <taxon>Gammaproteobacteria</taxon>
        <taxon>Steroidobacterales</taxon>
        <taxon>Steroidobacteraceae</taxon>
        <taxon>Steroidobacter</taxon>
    </lineage>
</organism>
<dbReference type="GO" id="GO:0000160">
    <property type="term" value="P:phosphorelay signal transduction system"/>
    <property type="evidence" value="ECO:0007669"/>
    <property type="project" value="InterPro"/>
</dbReference>
<dbReference type="Gene3D" id="1.10.10.10">
    <property type="entry name" value="Winged helix-like DNA-binding domain superfamily/Winged helix DNA-binding domain"/>
    <property type="match status" value="1"/>
</dbReference>
<dbReference type="GO" id="GO:0006355">
    <property type="term" value="P:regulation of DNA-templated transcription"/>
    <property type="evidence" value="ECO:0007669"/>
    <property type="project" value="InterPro"/>
</dbReference>
<dbReference type="PANTHER" id="PTHR44688">
    <property type="entry name" value="DNA-BINDING TRANSCRIPTIONAL ACTIVATOR DEVR_DOSR"/>
    <property type="match status" value="1"/>
</dbReference>
<accession>A0A829YCT8</accession>
<evidence type="ECO:0000256" key="3">
    <source>
        <dbReference type="ARBA" id="ARBA00023163"/>
    </source>
</evidence>